<evidence type="ECO:0000256" key="3">
    <source>
        <dbReference type="ARBA" id="ARBA00022840"/>
    </source>
</evidence>
<dbReference type="GO" id="GO:0005524">
    <property type="term" value="F:ATP binding"/>
    <property type="evidence" value="ECO:0007669"/>
    <property type="project" value="UniProtKB-KW"/>
</dbReference>
<feature type="domain" description="Helicase ATP-binding" evidence="7">
    <location>
        <begin position="76"/>
        <end position="271"/>
    </location>
</feature>
<accession>A0A5C3KBX6</accession>
<dbReference type="GO" id="GO:0003676">
    <property type="term" value="F:nucleic acid binding"/>
    <property type="evidence" value="ECO:0007669"/>
    <property type="project" value="InterPro"/>
</dbReference>
<dbReference type="EMBL" id="ML210488">
    <property type="protein sequence ID" value="TFK17586.1"/>
    <property type="molecule type" value="Genomic_DNA"/>
</dbReference>
<dbReference type="SMART" id="SM00490">
    <property type="entry name" value="HELICc"/>
    <property type="match status" value="1"/>
</dbReference>
<comment type="similarity">
    <text evidence="1">Belongs to the helicase family. RecQ subfamily.</text>
</comment>
<evidence type="ECO:0000313" key="9">
    <source>
        <dbReference type="EMBL" id="TFK17586.1"/>
    </source>
</evidence>
<name>A0A5C3KBX6_COPMA</name>
<keyword evidence="9" id="KW-0378">Hydrolase</keyword>
<dbReference type="GO" id="GO:0005694">
    <property type="term" value="C:chromosome"/>
    <property type="evidence" value="ECO:0007669"/>
    <property type="project" value="TreeGrafter"/>
</dbReference>
<dbReference type="Pfam" id="PF00271">
    <property type="entry name" value="Helicase_C"/>
    <property type="match status" value="1"/>
</dbReference>
<dbReference type="PANTHER" id="PTHR13710:SF120">
    <property type="entry name" value="BIFUNCTIONAL 3'-5' EXONUCLEASE_ATP-DEPENDENT HELICASE WRN"/>
    <property type="match status" value="1"/>
</dbReference>
<evidence type="ECO:0000259" key="7">
    <source>
        <dbReference type="PROSITE" id="PS51192"/>
    </source>
</evidence>
<dbReference type="GO" id="GO:0000724">
    <property type="term" value="P:double-strand break repair via homologous recombination"/>
    <property type="evidence" value="ECO:0007669"/>
    <property type="project" value="TreeGrafter"/>
</dbReference>
<dbReference type="STRING" id="230819.A0A5C3KBX6"/>
<dbReference type="OrthoDB" id="10261556at2759"/>
<evidence type="ECO:0000313" key="10">
    <source>
        <dbReference type="Proteomes" id="UP000307440"/>
    </source>
</evidence>
<keyword evidence="2" id="KW-0547">Nucleotide-binding</keyword>
<dbReference type="Proteomes" id="UP000307440">
    <property type="component" value="Unassembled WGS sequence"/>
</dbReference>
<feature type="compositionally biased region" description="Polar residues" evidence="6">
    <location>
        <begin position="30"/>
        <end position="40"/>
    </location>
</feature>
<proteinExistence type="inferred from homology"/>
<feature type="compositionally biased region" description="Polar residues" evidence="6">
    <location>
        <begin position="489"/>
        <end position="500"/>
    </location>
</feature>
<dbReference type="SUPFAM" id="SSF52540">
    <property type="entry name" value="P-loop containing nucleoside triphosphate hydrolases"/>
    <property type="match status" value="1"/>
</dbReference>
<dbReference type="SMART" id="SM00487">
    <property type="entry name" value="DEXDc"/>
    <property type="match status" value="1"/>
</dbReference>
<evidence type="ECO:0000256" key="2">
    <source>
        <dbReference type="ARBA" id="ARBA00022741"/>
    </source>
</evidence>
<keyword evidence="10" id="KW-1185">Reference proteome</keyword>
<dbReference type="InterPro" id="IPR011545">
    <property type="entry name" value="DEAD/DEAH_box_helicase_dom"/>
</dbReference>
<dbReference type="PROSITE" id="PS51194">
    <property type="entry name" value="HELICASE_CTER"/>
    <property type="match status" value="1"/>
</dbReference>
<dbReference type="Pfam" id="PF00270">
    <property type="entry name" value="DEAD"/>
    <property type="match status" value="1"/>
</dbReference>
<dbReference type="PROSITE" id="PS51192">
    <property type="entry name" value="HELICASE_ATP_BIND_1"/>
    <property type="match status" value="1"/>
</dbReference>
<evidence type="ECO:0000256" key="4">
    <source>
        <dbReference type="ARBA" id="ARBA00034617"/>
    </source>
</evidence>
<dbReference type="InterPro" id="IPR014001">
    <property type="entry name" value="Helicase_ATP-bd"/>
</dbReference>
<comment type="catalytic activity">
    <reaction evidence="4">
        <text>Couples ATP hydrolysis with the unwinding of duplex DNA by translocating in the 3'-5' direction.</text>
        <dbReference type="EC" id="5.6.2.4"/>
    </reaction>
</comment>
<feature type="compositionally biased region" description="Polar residues" evidence="6">
    <location>
        <begin position="1"/>
        <end position="14"/>
    </location>
</feature>
<sequence length="500" mass="55464">MPPQGRSHNSSAPKSSAKKTGQKIKRIPTPNISETETLTNPSTAPAALQLQDFDKLAATIKKKANFELKEFQLEGIRGQLTGNDVLVNAGTATGKTVIAAGPHFHPNSKGKLTIMVSPLLALQNEQVKTFEEEFGFKAHAVNSDHGGCNLEALKVNRAIMKCEPTNNQYIYQLLKTEMYQILLISPDLLLSKRFVDEMLRDRTFTRRILSVVVDEAHVISHWGSGFRKKYGEMGMLCAFLPRNTPFVAMSATLPHRVHSDVLRKLEFAKSDFININVGNDCSNVALVVRAMEHAMNTYQDLQFVVPAGATKVEDIPKTMLYADNIPKCIELEDYLEALLPENLWHQGLIGPFSATFPSEYQEEALRLFKLGWIRILICTDAAGMGTNIPDVDVVVQWKLPSSLSAFVQRAGQAARQASRTGLAVLLVEKSAYTQVFEEVQGTTKPRPKKANQKDSQKQANMQKRTKELNELSHANGVNRGSFGGKKESPQPSTTRSSSWK</sequence>
<dbReference type="GO" id="GO:0016787">
    <property type="term" value="F:hydrolase activity"/>
    <property type="evidence" value="ECO:0007669"/>
    <property type="project" value="UniProtKB-KW"/>
</dbReference>
<feature type="domain" description="Helicase C-terminal" evidence="8">
    <location>
        <begin position="304"/>
        <end position="469"/>
    </location>
</feature>
<dbReference type="InterPro" id="IPR027417">
    <property type="entry name" value="P-loop_NTPase"/>
</dbReference>
<dbReference type="GO" id="GO:0005634">
    <property type="term" value="C:nucleus"/>
    <property type="evidence" value="ECO:0007669"/>
    <property type="project" value="TreeGrafter"/>
</dbReference>
<dbReference type="PANTHER" id="PTHR13710">
    <property type="entry name" value="DNA HELICASE RECQ FAMILY MEMBER"/>
    <property type="match status" value="1"/>
</dbReference>
<dbReference type="EC" id="5.6.2.4" evidence="5"/>
<evidence type="ECO:0000259" key="8">
    <source>
        <dbReference type="PROSITE" id="PS51194"/>
    </source>
</evidence>
<protein>
    <recommendedName>
        <fullName evidence="5">DNA 3'-5' helicase</fullName>
        <ecNumber evidence="5">5.6.2.4</ecNumber>
    </recommendedName>
</protein>
<reference evidence="9 10" key="1">
    <citation type="journal article" date="2019" name="Nat. Ecol. Evol.">
        <title>Megaphylogeny resolves global patterns of mushroom evolution.</title>
        <authorList>
            <person name="Varga T."/>
            <person name="Krizsan K."/>
            <person name="Foldi C."/>
            <person name="Dima B."/>
            <person name="Sanchez-Garcia M."/>
            <person name="Sanchez-Ramirez S."/>
            <person name="Szollosi G.J."/>
            <person name="Szarkandi J.G."/>
            <person name="Papp V."/>
            <person name="Albert L."/>
            <person name="Andreopoulos W."/>
            <person name="Angelini C."/>
            <person name="Antonin V."/>
            <person name="Barry K.W."/>
            <person name="Bougher N.L."/>
            <person name="Buchanan P."/>
            <person name="Buyck B."/>
            <person name="Bense V."/>
            <person name="Catcheside P."/>
            <person name="Chovatia M."/>
            <person name="Cooper J."/>
            <person name="Damon W."/>
            <person name="Desjardin D."/>
            <person name="Finy P."/>
            <person name="Geml J."/>
            <person name="Haridas S."/>
            <person name="Hughes K."/>
            <person name="Justo A."/>
            <person name="Karasinski D."/>
            <person name="Kautmanova I."/>
            <person name="Kiss B."/>
            <person name="Kocsube S."/>
            <person name="Kotiranta H."/>
            <person name="LaButti K.M."/>
            <person name="Lechner B.E."/>
            <person name="Liimatainen K."/>
            <person name="Lipzen A."/>
            <person name="Lukacs Z."/>
            <person name="Mihaltcheva S."/>
            <person name="Morgado L.N."/>
            <person name="Niskanen T."/>
            <person name="Noordeloos M.E."/>
            <person name="Ohm R.A."/>
            <person name="Ortiz-Santana B."/>
            <person name="Ovrebo C."/>
            <person name="Racz N."/>
            <person name="Riley R."/>
            <person name="Savchenko A."/>
            <person name="Shiryaev A."/>
            <person name="Soop K."/>
            <person name="Spirin V."/>
            <person name="Szebenyi C."/>
            <person name="Tomsovsky M."/>
            <person name="Tulloss R.E."/>
            <person name="Uehling J."/>
            <person name="Grigoriev I.V."/>
            <person name="Vagvolgyi C."/>
            <person name="Papp T."/>
            <person name="Martin F.M."/>
            <person name="Miettinen O."/>
            <person name="Hibbett D.S."/>
            <person name="Nagy L.G."/>
        </authorList>
    </citation>
    <scope>NUCLEOTIDE SEQUENCE [LARGE SCALE GENOMIC DNA]</scope>
    <source>
        <strain evidence="9 10">CBS 121175</strain>
    </source>
</reference>
<dbReference type="AlphaFoldDB" id="A0A5C3KBX6"/>
<evidence type="ECO:0000256" key="6">
    <source>
        <dbReference type="SAM" id="MobiDB-lite"/>
    </source>
</evidence>
<keyword evidence="3" id="KW-0067">ATP-binding</keyword>
<organism evidence="9 10">
    <name type="scientific">Coprinopsis marcescibilis</name>
    <name type="common">Agaric fungus</name>
    <name type="synonym">Psathyrella marcescibilis</name>
    <dbReference type="NCBI Taxonomy" id="230819"/>
    <lineage>
        <taxon>Eukaryota</taxon>
        <taxon>Fungi</taxon>
        <taxon>Dikarya</taxon>
        <taxon>Basidiomycota</taxon>
        <taxon>Agaricomycotina</taxon>
        <taxon>Agaricomycetes</taxon>
        <taxon>Agaricomycetidae</taxon>
        <taxon>Agaricales</taxon>
        <taxon>Agaricineae</taxon>
        <taxon>Psathyrellaceae</taxon>
        <taxon>Coprinopsis</taxon>
    </lineage>
</organism>
<dbReference type="GO" id="GO:0009378">
    <property type="term" value="F:four-way junction helicase activity"/>
    <property type="evidence" value="ECO:0007669"/>
    <property type="project" value="TreeGrafter"/>
</dbReference>
<evidence type="ECO:0000256" key="5">
    <source>
        <dbReference type="ARBA" id="ARBA00034808"/>
    </source>
</evidence>
<gene>
    <name evidence="9" type="ORF">FA15DRAFT_604808</name>
</gene>
<dbReference type="GO" id="GO:0005737">
    <property type="term" value="C:cytoplasm"/>
    <property type="evidence" value="ECO:0007669"/>
    <property type="project" value="TreeGrafter"/>
</dbReference>
<feature type="region of interest" description="Disordered" evidence="6">
    <location>
        <begin position="438"/>
        <end position="500"/>
    </location>
</feature>
<feature type="compositionally biased region" description="Basic residues" evidence="6">
    <location>
        <begin position="16"/>
        <end position="26"/>
    </location>
</feature>
<dbReference type="GO" id="GO:0043138">
    <property type="term" value="F:3'-5' DNA helicase activity"/>
    <property type="evidence" value="ECO:0007669"/>
    <property type="project" value="UniProtKB-EC"/>
</dbReference>
<feature type="region of interest" description="Disordered" evidence="6">
    <location>
        <begin position="1"/>
        <end position="40"/>
    </location>
</feature>
<dbReference type="InterPro" id="IPR001650">
    <property type="entry name" value="Helicase_C-like"/>
</dbReference>
<evidence type="ECO:0000256" key="1">
    <source>
        <dbReference type="ARBA" id="ARBA00005446"/>
    </source>
</evidence>
<dbReference type="Gene3D" id="3.40.50.300">
    <property type="entry name" value="P-loop containing nucleotide triphosphate hydrolases"/>
    <property type="match status" value="2"/>
</dbReference>